<accession>A0A3B0TQ28</accession>
<gene>
    <name evidence="1" type="ORF">MNBD_ALPHA12-2144</name>
</gene>
<evidence type="ECO:0000313" key="1">
    <source>
        <dbReference type="EMBL" id="VAW20721.1"/>
    </source>
</evidence>
<organism evidence="1">
    <name type="scientific">hydrothermal vent metagenome</name>
    <dbReference type="NCBI Taxonomy" id="652676"/>
    <lineage>
        <taxon>unclassified sequences</taxon>
        <taxon>metagenomes</taxon>
        <taxon>ecological metagenomes</taxon>
    </lineage>
</organism>
<dbReference type="AlphaFoldDB" id="A0A3B0TQ28"/>
<proteinExistence type="predicted"/>
<protein>
    <submittedName>
        <fullName evidence="1">Uncharacterized protein</fullName>
    </submittedName>
</protein>
<name>A0A3B0TQ28_9ZZZZ</name>
<reference evidence="1" key="1">
    <citation type="submission" date="2018-06" db="EMBL/GenBank/DDBJ databases">
        <authorList>
            <person name="Zhirakovskaya E."/>
        </authorList>
    </citation>
    <scope>NUCLEOTIDE SEQUENCE</scope>
</reference>
<sequence>MNRPAGSRQKSGNRQASTIREMWFVGITLGVSQFCAAIVNLKQAGNAGFMKISGNMVVNQIKNPSLSARRVNQNQT</sequence>
<dbReference type="EMBL" id="UOEO01000145">
    <property type="protein sequence ID" value="VAW20721.1"/>
    <property type="molecule type" value="Genomic_DNA"/>
</dbReference>